<sequence length="90" mass="9826">MKQGIVGRVLYVLFALGTAHLLLLAGVEAQRGWALRQEVRIVDGQLEALAAEVEALKSELAHADDPAYLEAKARALGYVYPEEVLRAPSR</sequence>
<dbReference type="AlphaFoldDB" id="A0A511RG41"/>
<evidence type="ECO:0008006" key="3">
    <source>
        <dbReference type="Google" id="ProtNLM"/>
    </source>
</evidence>
<protein>
    <recommendedName>
        <fullName evidence="3">Septum formation initiator</fullName>
    </recommendedName>
</protein>
<organism evidence="1 2">
    <name type="scientific">Oceanithermus desulfurans NBRC 100063</name>
    <dbReference type="NCBI Taxonomy" id="1227550"/>
    <lineage>
        <taxon>Bacteria</taxon>
        <taxon>Thermotogati</taxon>
        <taxon>Deinococcota</taxon>
        <taxon>Deinococci</taxon>
        <taxon>Thermales</taxon>
        <taxon>Thermaceae</taxon>
        <taxon>Oceanithermus</taxon>
    </lineage>
</organism>
<dbReference type="RefSeq" id="WP_147144754.1">
    <property type="nucleotide sequence ID" value="NZ_BJXN01000001.1"/>
</dbReference>
<gene>
    <name evidence="1" type="ORF">ODE01S_00470</name>
</gene>
<comment type="caution">
    <text evidence="1">The sequence shown here is derived from an EMBL/GenBank/DDBJ whole genome shotgun (WGS) entry which is preliminary data.</text>
</comment>
<proteinExistence type="predicted"/>
<accession>A0A511RG41</accession>
<name>A0A511RG41_9DEIN</name>
<evidence type="ECO:0000313" key="1">
    <source>
        <dbReference type="EMBL" id="GEM88613.1"/>
    </source>
</evidence>
<dbReference type="InterPro" id="IPR007060">
    <property type="entry name" value="FtsL/DivIC"/>
</dbReference>
<reference evidence="1 2" key="1">
    <citation type="submission" date="2019-07" db="EMBL/GenBank/DDBJ databases">
        <title>Whole genome shotgun sequence of Oceanithermus desulfurans NBRC 100063.</title>
        <authorList>
            <person name="Hosoyama A."/>
            <person name="Uohara A."/>
            <person name="Ohji S."/>
            <person name="Ichikawa N."/>
        </authorList>
    </citation>
    <scope>NUCLEOTIDE SEQUENCE [LARGE SCALE GENOMIC DNA]</scope>
    <source>
        <strain evidence="1 2">NBRC 100063</strain>
    </source>
</reference>
<evidence type="ECO:0000313" key="2">
    <source>
        <dbReference type="Proteomes" id="UP000321827"/>
    </source>
</evidence>
<dbReference type="Pfam" id="PF04977">
    <property type="entry name" value="DivIC"/>
    <property type="match status" value="1"/>
</dbReference>
<dbReference type="Proteomes" id="UP000321827">
    <property type="component" value="Unassembled WGS sequence"/>
</dbReference>
<dbReference type="EMBL" id="BJXN01000001">
    <property type="protein sequence ID" value="GEM88613.1"/>
    <property type="molecule type" value="Genomic_DNA"/>
</dbReference>